<keyword evidence="3" id="KW-1185">Reference proteome</keyword>
<dbReference type="Proteomes" id="UP001164929">
    <property type="component" value="Chromosome 2"/>
</dbReference>
<organism evidence="2 3">
    <name type="scientific">Populus alba x Populus x berolinensis</name>
    <dbReference type="NCBI Taxonomy" id="444605"/>
    <lineage>
        <taxon>Eukaryota</taxon>
        <taxon>Viridiplantae</taxon>
        <taxon>Streptophyta</taxon>
        <taxon>Embryophyta</taxon>
        <taxon>Tracheophyta</taxon>
        <taxon>Spermatophyta</taxon>
        <taxon>Magnoliopsida</taxon>
        <taxon>eudicotyledons</taxon>
        <taxon>Gunneridae</taxon>
        <taxon>Pentapetalae</taxon>
        <taxon>rosids</taxon>
        <taxon>fabids</taxon>
        <taxon>Malpighiales</taxon>
        <taxon>Salicaceae</taxon>
        <taxon>Saliceae</taxon>
        <taxon>Populus</taxon>
    </lineage>
</organism>
<protein>
    <submittedName>
        <fullName evidence="2">Uncharacterized protein</fullName>
    </submittedName>
</protein>
<dbReference type="AlphaFoldDB" id="A0AAD6RBE9"/>
<gene>
    <name evidence="2" type="ORF">NC653_005206</name>
</gene>
<evidence type="ECO:0000313" key="2">
    <source>
        <dbReference type="EMBL" id="KAJ7005804.1"/>
    </source>
</evidence>
<reference evidence="2" key="1">
    <citation type="journal article" date="2023" name="Mol. Ecol. Resour.">
        <title>Chromosome-level genome assembly of a triploid poplar Populus alba 'Berolinensis'.</title>
        <authorList>
            <person name="Chen S."/>
            <person name="Yu Y."/>
            <person name="Wang X."/>
            <person name="Wang S."/>
            <person name="Zhang T."/>
            <person name="Zhou Y."/>
            <person name="He R."/>
            <person name="Meng N."/>
            <person name="Wang Y."/>
            <person name="Liu W."/>
            <person name="Liu Z."/>
            <person name="Liu J."/>
            <person name="Guo Q."/>
            <person name="Huang H."/>
            <person name="Sederoff R.R."/>
            <person name="Wang G."/>
            <person name="Qu G."/>
            <person name="Chen S."/>
        </authorList>
    </citation>
    <scope>NUCLEOTIDE SEQUENCE</scope>
    <source>
        <strain evidence="2">SC-2020</strain>
    </source>
</reference>
<feature type="compositionally biased region" description="Polar residues" evidence="1">
    <location>
        <begin position="38"/>
        <end position="48"/>
    </location>
</feature>
<proteinExistence type="predicted"/>
<comment type="caution">
    <text evidence="2">The sequence shown here is derived from an EMBL/GenBank/DDBJ whole genome shotgun (WGS) entry which is preliminary data.</text>
</comment>
<dbReference type="EMBL" id="JAQIZT010000002">
    <property type="protein sequence ID" value="KAJ7005804.1"/>
    <property type="molecule type" value="Genomic_DNA"/>
</dbReference>
<evidence type="ECO:0000256" key="1">
    <source>
        <dbReference type="SAM" id="MobiDB-lite"/>
    </source>
</evidence>
<name>A0AAD6RBE9_9ROSI</name>
<feature type="region of interest" description="Disordered" evidence="1">
    <location>
        <begin position="24"/>
        <end position="48"/>
    </location>
</feature>
<accession>A0AAD6RBE9</accession>
<sequence>MKANQEIKLKKMSGKGRFVLHGSHSEINKKGCPPETPWKSNTKSDQPVQGTAVAHFQSQPPSYWLLEDNMNSIQITSQKGREYLIF</sequence>
<evidence type="ECO:0000313" key="3">
    <source>
        <dbReference type="Proteomes" id="UP001164929"/>
    </source>
</evidence>